<gene>
    <name evidence="2" type="ORF">OUZ56_014307</name>
</gene>
<name>A0ABR0AJF5_9CRUS</name>
<evidence type="ECO:0000313" key="2">
    <source>
        <dbReference type="EMBL" id="KAK4025232.1"/>
    </source>
</evidence>
<protein>
    <submittedName>
        <fullName evidence="2">Uncharacterized protein</fullName>
    </submittedName>
</protein>
<feature type="transmembrane region" description="Helical" evidence="1">
    <location>
        <begin position="33"/>
        <end position="51"/>
    </location>
</feature>
<dbReference type="Proteomes" id="UP001234178">
    <property type="component" value="Unassembled WGS sequence"/>
</dbReference>
<sequence length="74" mass="7987">MPGGSVLNWSSNGLLHFCRETPPYSFFSGKVEILIQMVLGAFIFLFGMIAFNAGSQESISQPADGLIPNCYLGV</sequence>
<dbReference type="EMBL" id="JAOYFB010000038">
    <property type="protein sequence ID" value="KAK4025232.1"/>
    <property type="molecule type" value="Genomic_DNA"/>
</dbReference>
<evidence type="ECO:0000313" key="3">
    <source>
        <dbReference type="Proteomes" id="UP001234178"/>
    </source>
</evidence>
<organism evidence="2 3">
    <name type="scientific">Daphnia magna</name>
    <dbReference type="NCBI Taxonomy" id="35525"/>
    <lineage>
        <taxon>Eukaryota</taxon>
        <taxon>Metazoa</taxon>
        <taxon>Ecdysozoa</taxon>
        <taxon>Arthropoda</taxon>
        <taxon>Crustacea</taxon>
        <taxon>Branchiopoda</taxon>
        <taxon>Diplostraca</taxon>
        <taxon>Cladocera</taxon>
        <taxon>Anomopoda</taxon>
        <taxon>Daphniidae</taxon>
        <taxon>Daphnia</taxon>
    </lineage>
</organism>
<keyword evidence="3" id="KW-1185">Reference proteome</keyword>
<reference evidence="2 3" key="1">
    <citation type="journal article" date="2023" name="Nucleic Acids Res.">
        <title>The hologenome of Daphnia magna reveals possible DNA methylation and microbiome-mediated evolution of the host genome.</title>
        <authorList>
            <person name="Chaturvedi A."/>
            <person name="Li X."/>
            <person name="Dhandapani V."/>
            <person name="Marshall H."/>
            <person name="Kissane S."/>
            <person name="Cuenca-Cambronero M."/>
            <person name="Asole G."/>
            <person name="Calvet F."/>
            <person name="Ruiz-Romero M."/>
            <person name="Marangio P."/>
            <person name="Guigo R."/>
            <person name="Rago D."/>
            <person name="Mirbahai L."/>
            <person name="Eastwood N."/>
            <person name="Colbourne J.K."/>
            <person name="Zhou J."/>
            <person name="Mallon E."/>
            <person name="Orsini L."/>
        </authorList>
    </citation>
    <scope>NUCLEOTIDE SEQUENCE [LARGE SCALE GENOMIC DNA]</scope>
    <source>
        <strain evidence="2">LRV0_1</strain>
    </source>
</reference>
<accession>A0ABR0AJF5</accession>
<keyword evidence="1" id="KW-0472">Membrane</keyword>
<evidence type="ECO:0000256" key="1">
    <source>
        <dbReference type="SAM" id="Phobius"/>
    </source>
</evidence>
<keyword evidence="1" id="KW-0812">Transmembrane</keyword>
<comment type="caution">
    <text evidence="2">The sequence shown here is derived from an EMBL/GenBank/DDBJ whole genome shotgun (WGS) entry which is preliminary data.</text>
</comment>
<keyword evidence="1" id="KW-1133">Transmembrane helix</keyword>
<proteinExistence type="predicted"/>